<proteinExistence type="predicted"/>
<comment type="caution">
    <text evidence="2">The sequence shown here is derived from an EMBL/GenBank/DDBJ whole genome shotgun (WGS) entry which is preliminary data.</text>
</comment>
<name>A0ABR7D6B9_9BACT</name>
<keyword evidence="3" id="KW-1185">Reference proteome</keyword>
<reference evidence="2 3" key="1">
    <citation type="submission" date="2020-08" db="EMBL/GenBank/DDBJ databases">
        <title>Genome public.</title>
        <authorList>
            <person name="Liu C."/>
            <person name="Sun Q."/>
        </authorList>
    </citation>
    <scope>NUCLEOTIDE SEQUENCE [LARGE SCALE GENOMIC DNA]</scope>
    <source>
        <strain evidence="2 3">NSJ-56</strain>
    </source>
</reference>
<dbReference type="EMBL" id="JACOOH010000010">
    <property type="protein sequence ID" value="MBC5623307.1"/>
    <property type="molecule type" value="Genomic_DNA"/>
</dbReference>
<gene>
    <name evidence="2" type="ORF">H8S64_19600</name>
</gene>
<accession>A0ABR7D6B9</accession>
<dbReference type="RefSeq" id="WP_186978389.1">
    <property type="nucleotide sequence ID" value="NZ_JACOOH010000010.1"/>
</dbReference>
<organism evidence="2 3">
    <name type="scientific">Butyricimonas hominis</name>
    <dbReference type="NCBI Taxonomy" id="2763032"/>
    <lineage>
        <taxon>Bacteria</taxon>
        <taxon>Pseudomonadati</taxon>
        <taxon>Bacteroidota</taxon>
        <taxon>Bacteroidia</taxon>
        <taxon>Bacteroidales</taxon>
        <taxon>Odoribacteraceae</taxon>
        <taxon>Butyricimonas</taxon>
    </lineage>
</organism>
<evidence type="ECO:0000313" key="3">
    <source>
        <dbReference type="Proteomes" id="UP000646484"/>
    </source>
</evidence>
<sequence>MIDTVGLTIEQTAVNNSVDFMAEVGARINVDIKRSNEYRVVGTYKNLQVTITPSLVHIEGSLPKYRYGSNLVTLEREEPGSIIDEIGAALGLPLRDAFVTRVDIAANLVMNNLPKNYFPYLSSLNNFDRNIIRGSLYYKQTYRELYFYDKVMEAQKHNDPLLTPNLRGKHILRYEMRFKRQWLQHHFDHKIKAIELYGSASDVCCELVVEWFQRYEAIMKVGMEKPAFEMTKMGLFDWLLRNYSRKNDIIKLIDSCSVKGDRKAARLKREVLAMLKKCDHEDEDMVGELNRKVWDALEAY</sequence>
<evidence type="ECO:0000313" key="2">
    <source>
        <dbReference type="EMBL" id="MBC5623307.1"/>
    </source>
</evidence>
<dbReference type="Proteomes" id="UP000646484">
    <property type="component" value="Unassembled WGS sequence"/>
</dbReference>
<dbReference type="Pfam" id="PF05144">
    <property type="entry name" value="Phage_CRI"/>
    <property type="match status" value="1"/>
</dbReference>
<evidence type="ECO:0000259" key="1">
    <source>
        <dbReference type="Pfam" id="PF05144"/>
    </source>
</evidence>
<feature type="domain" description="Replication-associated protein G2P N-terminal" evidence="1">
    <location>
        <begin position="1"/>
        <end position="186"/>
    </location>
</feature>
<protein>
    <recommendedName>
        <fullName evidence="1">Replication-associated protein G2P N-terminal domain-containing protein</fullName>
    </recommendedName>
</protein>
<dbReference type="InterPro" id="IPR022686">
    <property type="entry name" value="G2P_N"/>
</dbReference>